<evidence type="ECO:0000313" key="2">
    <source>
        <dbReference type="Proteomes" id="UP000289738"/>
    </source>
</evidence>
<name>A0A445DKY9_ARAHY</name>
<dbReference type="Proteomes" id="UP000289738">
    <property type="component" value="Chromosome A04"/>
</dbReference>
<gene>
    <name evidence="1" type="ORF">Ahy_A04g021615</name>
</gene>
<comment type="caution">
    <text evidence="1">The sequence shown here is derived from an EMBL/GenBank/DDBJ whole genome shotgun (WGS) entry which is preliminary data.</text>
</comment>
<organism evidence="1 2">
    <name type="scientific">Arachis hypogaea</name>
    <name type="common">Peanut</name>
    <dbReference type="NCBI Taxonomy" id="3818"/>
    <lineage>
        <taxon>Eukaryota</taxon>
        <taxon>Viridiplantae</taxon>
        <taxon>Streptophyta</taxon>
        <taxon>Embryophyta</taxon>
        <taxon>Tracheophyta</taxon>
        <taxon>Spermatophyta</taxon>
        <taxon>Magnoliopsida</taxon>
        <taxon>eudicotyledons</taxon>
        <taxon>Gunneridae</taxon>
        <taxon>Pentapetalae</taxon>
        <taxon>rosids</taxon>
        <taxon>fabids</taxon>
        <taxon>Fabales</taxon>
        <taxon>Fabaceae</taxon>
        <taxon>Papilionoideae</taxon>
        <taxon>50 kb inversion clade</taxon>
        <taxon>dalbergioids sensu lato</taxon>
        <taxon>Dalbergieae</taxon>
        <taxon>Pterocarpus clade</taxon>
        <taxon>Arachis</taxon>
    </lineage>
</organism>
<accession>A0A445DKY9</accession>
<evidence type="ECO:0000313" key="1">
    <source>
        <dbReference type="EMBL" id="RYR63863.1"/>
    </source>
</evidence>
<dbReference type="AlphaFoldDB" id="A0A445DKY9"/>
<dbReference type="EMBL" id="SDMP01000004">
    <property type="protein sequence ID" value="RYR63863.1"/>
    <property type="molecule type" value="Genomic_DNA"/>
</dbReference>
<sequence length="86" mass="9886">MENTCSRERGRRIHDRSQGASVKLELRFRGLMRSHRAVKEGDLHQINSMRKAGLQVPTIFRAFANQSGEIETVGFEIKNIYNAIEK</sequence>
<reference evidence="1 2" key="1">
    <citation type="submission" date="2019-01" db="EMBL/GenBank/DDBJ databases">
        <title>Sequencing of cultivated peanut Arachis hypogaea provides insights into genome evolution and oil improvement.</title>
        <authorList>
            <person name="Chen X."/>
        </authorList>
    </citation>
    <scope>NUCLEOTIDE SEQUENCE [LARGE SCALE GENOMIC DNA]</scope>
    <source>
        <strain evidence="2">cv. Fuhuasheng</strain>
        <tissue evidence="1">Leaves</tissue>
    </source>
</reference>
<proteinExistence type="predicted"/>
<protein>
    <submittedName>
        <fullName evidence="1">Uncharacterized protein</fullName>
    </submittedName>
</protein>
<keyword evidence="2" id="KW-1185">Reference proteome</keyword>